<evidence type="ECO:0000256" key="1">
    <source>
        <dbReference type="SAM" id="SignalP"/>
    </source>
</evidence>
<accession>A0A3G9GBL3</accession>
<feature type="chain" id="PRO_5017936463" evidence="1">
    <location>
        <begin position="27"/>
        <end position="130"/>
    </location>
</feature>
<dbReference type="Proteomes" id="UP000278756">
    <property type="component" value="Chromosome 2"/>
</dbReference>
<dbReference type="EMBL" id="AP018828">
    <property type="protein sequence ID" value="BBF81938.1"/>
    <property type="molecule type" value="Genomic_DNA"/>
</dbReference>
<dbReference type="InterPro" id="IPR045500">
    <property type="entry name" value="DUF6491"/>
</dbReference>
<feature type="signal peptide" evidence="1">
    <location>
        <begin position="1"/>
        <end position="26"/>
    </location>
</feature>
<dbReference type="AlphaFoldDB" id="A0A3G9GBL3"/>
<reference evidence="3" key="2">
    <citation type="journal article" date="2017" name="Plant Physiol. Biochem.">
        <title>Differential oxidative and antioxidative response of duckweed Lemna minor toward plant growth promoting/inhibiting bacteria.</title>
        <authorList>
            <person name="Ishizawa H."/>
            <person name="Kuroda M."/>
            <person name="Morikawa M."/>
            <person name="Ike M."/>
        </authorList>
    </citation>
    <scope>NUCLEOTIDE SEQUENCE [LARGE SCALE GENOMIC DNA]</scope>
    <source>
        <strain evidence="3">M6</strain>
    </source>
</reference>
<organism evidence="2 3">
    <name type="scientific">Asticcacaulis excentricus</name>
    <dbReference type="NCBI Taxonomy" id="78587"/>
    <lineage>
        <taxon>Bacteria</taxon>
        <taxon>Pseudomonadati</taxon>
        <taxon>Pseudomonadota</taxon>
        <taxon>Alphaproteobacteria</taxon>
        <taxon>Caulobacterales</taxon>
        <taxon>Caulobacteraceae</taxon>
        <taxon>Asticcacaulis</taxon>
    </lineage>
</organism>
<reference evidence="3" key="1">
    <citation type="journal article" date="2017" name="Biotechnol. Biofuels">
        <title>Evaluation of environmental bacterial communities as a factor affecting the growth of duckweed Lemna minor.</title>
        <authorList>
            <person name="Ishizawa H."/>
            <person name="Kuroda M."/>
            <person name="Morikawa M."/>
            <person name="Ike M."/>
        </authorList>
    </citation>
    <scope>NUCLEOTIDE SEQUENCE [LARGE SCALE GENOMIC DNA]</scope>
    <source>
        <strain evidence="3">M6</strain>
    </source>
</reference>
<evidence type="ECO:0000313" key="3">
    <source>
        <dbReference type="Proteomes" id="UP000278756"/>
    </source>
</evidence>
<dbReference type="Pfam" id="PF20101">
    <property type="entry name" value="DUF6491"/>
    <property type="match status" value="1"/>
</dbReference>
<proteinExistence type="predicted"/>
<name>A0A3G9GBL3_9CAUL</name>
<gene>
    <name evidence="2" type="ORF">EM6_2554</name>
</gene>
<dbReference type="RefSeq" id="WP_126423571.1">
    <property type="nucleotide sequence ID" value="NZ_AP018828.1"/>
</dbReference>
<keyword evidence="1" id="KW-0732">Signal</keyword>
<protein>
    <submittedName>
        <fullName evidence="2">Uncharacterized protein</fullName>
    </submittedName>
</protein>
<evidence type="ECO:0000313" key="2">
    <source>
        <dbReference type="EMBL" id="BBF81938.1"/>
    </source>
</evidence>
<sequence>MKVLMKLAAVAVVVTSGLGALSLASAAPEDAPKPAGKARCLDASHLNRKMVVDKTTVLIEDSFGRSALLKLSAPCQNLDDLDKIGFEFFGGTQICDRRDVKILYSRFDEAPVRCLIESITPLTKEEAKKY</sequence>
<dbReference type="OrthoDB" id="7173447at2"/>